<sequence length="37" mass="3860">MAAVVKVIREKYNPQAAAASSVARVPLGQRSTGHKPA</sequence>
<reference evidence="1 2" key="1">
    <citation type="journal article" date="2018" name="Front. Plant Sci.">
        <title>Red Clover (Trifolium pratense) and Zigzag Clover (T. medium) - A Picture of Genomic Similarities and Differences.</title>
        <authorList>
            <person name="Dluhosova J."/>
            <person name="Istvanek J."/>
            <person name="Nedelnik J."/>
            <person name="Repkova J."/>
        </authorList>
    </citation>
    <scope>NUCLEOTIDE SEQUENCE [LARGE SCALE GENOMIC DNA]</scope>
    <source>
        <strain evidence="2">cv. 10/8</strain>
        <tissue evidence="1">Leaf</tissue>
    </source>
</reference>
<dbReference type="EMBL" id="LXQA010855126">
    <property type="protein sequence ID" value="MCI74179.1"/>
    <property type="molecule type" value="Genomic_DNA"/>
</dbReference>
<proteinExistence type="predicted"/>
<dbReference type="AlphaFoldDB" id="A0A392UKL7"/>
<dbReference type="Proteomes" id="UP000265520">
    <property type="component" value="Unassembled WGS sequence"/>
</dbReference>
<name>A0A392UKL7_9FABA</name>
<protein>
    <submittedName>
        <fullName evidence="1">Uncharacterized protein</fullName>
    </submittedName>
</protein>
<feature type="non-terminal residue" evidence="1">
    <location>
        <position position="37"/>
    </location>
</feature>
<evidence type="ECO:0000313" key="1">
    <source>
        <dbReference type="EMBL" id="MCI74179.1"/>
    </source>
</evidence>
<evidence type="ECO:0000313" key="2">
    <source>
        <dbReference type="Proteomes" id="UP000265520"/>
    </source>
</evidence>
<comment type="caution">
    <text evidence="1">The sequence shown here is derived from an EMBL/GenBank/DDBJ whole genome shotgun (WGS) entry which is preliminary data.</text>
</comment>
<accession>A0A392UKL7</accession>
<organism evidence="1 2">
    <name type="scientific">Trifolium medium</name>
    <dbReference type="NCBI Taxonomy" id="97028"/>
    <lineage>
        <taxon>Eukaryota</taxon>
        <taxon>Viridiplantae</taxon>
        <taxon>Streptophyta</taxon>
        <taxon>Embryophyta</taxon>
        <taxon>Tracheophyta</taxon>
        <taxon>Spermatophyta</taxon>
        <taxon>Magnoliopsida</taxon>
        <taxon>eudicotyledons</taxon>
        <taxon>Gunneridae</taxon>
        <taxon>Pentapetalae</taxon>
        <taxon>rosids</taxon>
        <taxon>fabids</taxon>
        <taxon>Fabales</taxon>
        <taxon>Fabaceae</taxon>
        <taxon>Papilionoideae</taxon>
        <taxon>50 kb inversion clade</taxon>
        <taxon>NPAAA clade</taxon>
        <taxon>Hologalegina</taxon>
        <taxon>IRL clade</taxon>
        <taxon>Trifolieae</taxon>
        <taxon>Trifolium</taxon>
    </lineage>
</organism>
<keyword evidence="2" id="KW-1185">Reference proteome</keyword>